<keyword evidence="4 6" id="KW-1133">Transmembrane helix</keyword>
<feature type="domain" description="Type II secretion system protein GspF" evidence="7">
    <location>
        <begin position="7"/>
        <end position="99"/>
    </location>
</feature>
<protein>
    <submittedName>
        <fullName evidence="8">Unannotated protein</fullName>
    </submittedName>
</protein>
<feature type="transmembrane region" description="Helical" evidence="6">
    <location>
        <begin position="88"/>
        <end position="108"/>
    </location>
</feature>
<name>A0A6J6D747_9ZZZZ</name>
<evidence type="ECO:0000256" key="3">
    <source>
        <dbReference type="ARBA" id="ARBA00022692"/>
    </source>
</evidence>
<dbReference type="PANTHER" id="PTHR35007">
    <property type="entry name" value="INTEGRAL MEMBRANE PROTEIN-RELATED"/>
    <property type="match status" value="1"/>
</dbReference>
<keyword evidence="3 6" id="KW-0812">Transmembrane</keyword>
<evidence type="ECO:0000256" key="1">
    <source>
        <dbReference type="ARBA" id="ARBA00004651"/>
    </source>
</evidence>
<dbReference type="PANTHER" id="PTHR35007:SF4">
    <property type="entry name" value="CONSERVED TRANSMEMBRANE PROTEIN-RELATED"/>
    <property type="match status" value="1"/>
</dbReference>
<organism evidence="8">
    <name type="scientific">freshwater metagenome</name>
    <dbReference type="NCBI Taxonomy" id="449393"/>
    <lineage>
        <taxon>unclassified sequences</taxon>
        <taxon>metagenomes</taxon>
        <taxon>ecological metagenomes</taxon>
    </lineage>
</organism>
<reference evidence="8" key="1">
    <citation type="submission" date="2020-05" db="EMBL/GenBank/DDBJ databases">
        <authorList>
            <person name="Chiriac C."/>
            <person name="Salcher M."/>
            <person name="Ghai R."/>
            <person name="Kavagutti S V."/>
        </authorList>
    </citation>
    <scope>NUCLEOTIDE SEQUENCE</scope>
</reference>
<gene>
    <name evidence="8" type="ORF">UFOPK1581_00720</name>
</gene>
<proteinExistence type="predicted"/>
<feature type="transmembrane region" description="Helical" evidence="6">
    <location>
        <begin position="114"/>
        <end position="133"/>
    </location>
</feature>
<evidence type="ECO:0000313" key="8">
    <source>
        <dbReference type="EMBL" id="CAB4559771.1"/>
    </source>
</evidence>
<evidence type="ECO:0000259" key="7">
    <source>
        <dbReference type="Pfam" id="PF00482"/>
    </source>
</evidence>
<evidence type="ECO:0000256" key="4">
    <source>
        <dbReference type="ARBA" id="ARBA00022989"/>
    </source>
</evidence>
<keyword evidence="2" id="KW-1003">Cell membrane</keyword>
<comment type="subcellular location">
    <subcellularLocation>
        <location evidence="1">Cell membrane</location>
        <topology evidence="1">Multi-pass membrane protein</topology>
    </subcellularLocation>
</comment>
<dbReference type="Pfam" id="PF00482">
    <property type="entry name" value="T2SSF"/>
    <property type="match status" value="1"/>
</dbReference>
<feature type="transmembrane region" description="Helical" evidence="6">
    <location>
        <begin position="235"/>
        <end position="262"/>
    </location>
</feature>
<evidence type="ECO:0000256" key="5">
    <source>
        <dbReference type="ARBA" id="ARBA00023136"/>
    </source>
</evidence>
<dbReference type="GO" id="GO:0005886">
    <property type="term" value="C:plasma membrane"/>
    <property type="evidence" value="ECO:0007669"/>
    <property type="project" value="UniProtKB-SubCell"/>
</dbReference>
<dbReference type="EMBL" id="CAEZTB010000124">
    <property type="protein sequence ID" value="CAB4559771.1"/>
    <property type="molecule type" value="Genomic_DNA"/>
</dbReference>
<evidence type="ECO:0000256" key="6">
    <source>
        <dbReference type="SAM" id="Phobius"/>
    </source>
</evidence>
<evidence type="ECO:0000256" key="2">
    <source>
        <dbReference type="ARBA" id="ARBA00022475"/>
    </source>
</evidence>
<dbReference type="InterPro" id="IPR018076">
    <property type="entry name" value="T2SS_GspF_dom"/>
</dbReference>
<keyword evidence="5 6" id="KW-0472">Membrane</keyword>
<dbReference type="AlphaFoldDB" id="A0A6J6D747"/>
<accession>A0A6J6D747</accession>
<sequence>MSAELAVMEITALLRSGTSAPIAKRQLRTKDLSEFQVKQFHFIWEVATESGGHLALALDRLSEVFRAQQRQFLELSIAFASPKATANLILLLPLVAVIFSELLGLSALGASFGTALGVISIGLGLLLLIVARISSLRMLEKAKPREADPGAFLDAVAIGLSAGLSPKAAAALARTKSKQLFAEDVASDQLTIFWDAVKVSEQSGIALNGLLLARADTLRHRLWSKHRTQLAKLSVSLLIPLGLAALPAFVFLAVVPVGIGLFSAM</sequence>